<reference evidence="1 2" key="1">
    <citation type="journal article" date="2022" name="Gigascience">
        <title>A chromosome-level genome assembly and annotation of the desert horned lizard, Phrynosoma platyrhinos, provides insight into chromosomal rearrangements among reptiles.</title>
        <authorList>
            <person name="Koochekian N."/>
            <person name="Ascanio A."/>
            <person name="Farleigh K."/>
            <person name="Card D.C."/>
            <person name="Schield D.R."/>
            <person name="Castoe T.A."/>
            <person name="Jezkova T."/>
        </authorList>
    </citation>
    <scope>NUCLEOTIDE SEQUENCE [LARGE SCALE GENOMIC DNA]</scope>
    <source>
        <strain evidence="1">NK-2021</strain>
    </source>
</reference>
<dbReference type="EMBL" id="JAIPUX010001232">
    <property type="protein sequence ID" value="KAH0624546.1"/>
    <property type="molecule type" value="Genomic_DNA"/>
</dbReference>
<comment type="caution">
    <text evidence="1">The sequence shown here is derived from an EMBL/GenBank/DDBJ whole genome shotgun (WGS) entry which is preliminary data.</text>
</comment>
<sequence>MILLGMKPIYNRFTISFFLLKDQFCLIKLGRLLTISSVLHQEHYKTGPLTGSSDFLFLHCIIIFNTFTETVCT</sequence>
<accession>A0ABQ7T4S9</accession>
<protein>
    <submittedName>
        <fullName evidence="1">Uncharacterized protein</fullName>
    </submittedName>
</protein>
<keyword evidence="2" id="KW-1185">Reference proteome</keyword>
<evidence type="ECO:0000313" key="2">
    <source>
        <dbReference type="Proteomes" id="UP000826234"/>
    </source>
</evidence>
<evidence type="ECO:0000313" key="1">
    <source>
        <dbReference type="EMBL" id="KAH0624546.1"/>
    </source>
</evidence>
<organism evidence="1 2">
    <name type="scientific">Phrynosoma platyrhinos</name>
    <name type="common">Desert horned lizard</name>
    <dbReference type="NCBI Taxonomy" id="52577"/>
    <lineage>
        <taxon>Eukaryota</taxon>
        <taxon>Metazoa</taxon>
        <taxon>Chordata</taxon>
        <taxon>Craniata</taxon>
        <taxon>Vertebrata</taxon>
        <taxon>Euteleostomi</taxon>
        <taxon>Lepidosauria</taxon>
        <taxon>Squamata</taxon>
        <taxon>Bifurcata</taxon>
        <taxon>Unidentata</taxon>
        <taxon>Episquamata</taxon>
        <taxon>Toxicofera</taxon>
        <taxon>Iguania</taxon>
        <taxon>Phrynosomatidae</taxon>
        <taxon>Phrynosomatinae</taxon>
        <taxon>Phrynosoma</taxon>
    </lineage>
</organism>
<gene>
    <name evidence="1" type="ORF">JD844_032140</name>
</gene>
<name>A0ABQ7T4S9_PHRPL</name>
<dbReference type="Proteomes" id="UP000826234">
    <property type="component" value="Unassembled WGS sequence"/>
</dbReference>
<proteinExistence type="predicted"/>